<proteinExistence type="predicted"/>
<dbReference type="Pfam" id="PF07727">
    <property type="entry name" value="RVT_2"/>
    <property type="match status" value="1"/>
</dbReference>
<keyword evidence="4" id="KW-1185">Reference proteome</keyword>
<dbReference type="InParanoid" id="A7F537"/>
<evidence type="ECO:0000259" key="2">
    <source>
        <dbReference type="Pfam" id="PF07727"/>
    </source>
</evidence>
<feature type="region of interest" description="Disordered" evidence="1">
    <location>
        <begin position="314"/>
        <end position="333"/>
    </location>
</feature>
<dbReference type="KEGG" id="ssl:SS1G_12712"/>
<feature type="compositionally biased region" description="Polar residues" evidence="1">
    <location>
        <begin position="317"/>
        <end position="329"/>
    </location>
</feature>
<dbReference type="Gene3D" id="3.30.420.10">
    <property type="entry name" value="Ribonuclease H-like superfamily/Ribonuclease H"/>
    <property type="match status" value="2"/>
</dbReference>
<accession>A7F537</accession>
<dbReference type="EMBL" id="CH476642">
    <property type="protein sequence ID" value="EDN97858.1"/>
    <property type="molecule type" value="Genomic_DNA"/>
</dbReference>
<name>A7F537_SCLS1</name>
<dbReference type="InterPro" id="IPR012337">
    <property type="entry name" value="RNaseH-like_sf"/>
</dbReference>
<protein>
    <recommendedName>
        <fullName evidence="2">Reverse transcriptase Ty1/copia-type domain-containing protein</fullName>
    </recommendedName>
</protein>
<dbReference type="GO" id="GO:0003676">
    <property type="term" value="F:nucleic acid binding"/>
    <property type="evidence" value="ECO:0007669"/>
    <property type="project" value="InterPro"/>
</dbReference>
<sequence>MDKFKFKYDNVDDVAITLYMTLPVYRRFGHAFLMWKVKLQNIIQYSIDDGECLLTEVELRRIHRRFGHPSARKFYKVLKRSGHDEDFEAIKQLTKFCHHCQLHGKSPGRFKFSLPDKDYNFNHSVLVDVLYIDRDPDKLRECWIDTYIGPPEYIVHNAGTNFIAKEFKQHATSMSIQTKTVPVEAHHSIGKVERFHAPLRRSLKIIQEETQDIGVSKAAMLQMAVKVINDTAGPNGLVPTLLVFETCIIELPRGPTRFRSTSVKPYYDATEEENITLPEFGTVMSPEDPEALQGPLPNALQDDEVLDSITVIPPEGYTSNKPPRSSARNASDVDQFECTSRDISSSTPQIRVFMQEHTAQYMTDLPDPVKYKDSRKKEIEGLTEKSVFEVVPILDIPPGTHIFRSRFVDEVKNEGTSTEFSKSRLVIQAYNDVEKTTVLTQSPIIQRSCQRILASLAASTRKASDTSVYIQDITQAYTQSTSNLHRTFYAHTPEEMNLPTGMILLVIKPLYNVPKAGNHWFKTYHTHHYEKLKMQQSTYDPCLLYTNNEDTGFGIVGLQTDDTLIVDNEKFIQAEEKELKDANFIAKDREELTHDHPLKFNGVTLALQEDDIYLNQEKQCMNLQSVSAESTDIHDTRGKVRKNASTHDQYVTQRARGAYVATMCQPEASFDLSIAAQTTKPDKDDITALNKRIKWQKENSSRGLNYVPLDLDSFKIVVFADASFANNKDYSSQIGYVIVMMDKHNNANTIHWSSIKCKRITHSVLASELYGLVQGFDIDAAITATVGAILNQETPLTICTDSKSLYNLLTKLGTTSEKRLMIDIMALRQSYERREIVEVIWIDGPTNPADAMTKGKPCQALTDLINTNKISIKPMKWVERE</sequence>
<gene>
    <name evidence="3" type="ORF">SS1G_12712</name>
</gene>
<dbReference type="SUPFAM" id="SSF53098">
    <property type="entry name" value="Ribonuclease H-like"/>
    <property type="match status" value="2"/>
</dbReference>
<reference evidence="4" key="1">
    <citation type="journal article" date="2011" name="PLoS Genet.">
        <title>Genomic analysis of the necrotrophic fungal pathogens Sclerotinia sclerotiorum and Botrytis cinerea.</title>
        <authorList>
            <person name="Amselem J."/>
            <person name="Cuomo C.A."/>
            <person name="van Kan J.A."/>
            <person name="Viaud M."/>
            <person name="Benito E.P."/>
            <person name="Couloux A."/>
            <person name="Coutinho P.M."/>
            <person name="de Vries R.P."/>
            <person name="Dyer P.S."/>
            <person name="Fillinger S."/>
            <person name="Fournier E."/>
            <person name="Gout L."/>
            <person name="Hahn M."/>
            <person name="Kohn L."/>
            <person name="Lapalu N."/>
            <person name="Plummer K.M."/>
            <person name="Pradier J.M."/>
            <person name="Quevillon E."/>
            <person name="Sharon A."/>
            <person name="Simon A."/>
            <person name="ten Have A."/>
            <person name="Tudzynski B."/>
            <person name="Tudzynski P."/>
            <person name="Wincker P."/>
            <person name="Andrew M."/>
            <person name="Anthouard V."/>
            <person name="Beever R.E."/>
            <person name="Beffa R."/>
            <person name="Benoit I."/>
            <person name="Bouzid O."/>
            <person name="Brault B."/>
            <person name="Chen Z."/>
            <person name="Choquer M."/>
            <person name="Collemare J."/>
            <person name="Cotton P."/>
            <person name="Danchin E.G."/>
            <person name="Da Silva C."/>
            <person name="Gautier A."/>
            <person name="Giraud C."/>
            <person name="Giraud T."/>
            <person name="Gonzalez C."/>
            <person name="Grossetete S."/>
            <person name="Guldener U."/>
            <person name="Henrissat B."/>
            <person name="Howlett B.J."/>
            <person name="Kodira C."/>
            <person name="Kretschmer M."/>
            <person name="Lappartient A."/>
            <person name="Leroch M."/>
            <person name="Levis C."/>
            <person name="Mauceli E."/>
            <person name="Neuveglise C."/>
            <person name="Oeser B."/>
            <person name="Pearson M."/>
            <person name="Poulain J."/>
            <person name="Poussereau N."/>
            <person name="Quesneville H."/>
            <person name="Rascle C."/>
            <person name="Schumacher J."/>
            <person name="Segurens B."/>
            <person name="Sexton A."/>
            <person name="Silva E."/>
            <person name="Sirven C."/>
            <person name="Soanes D.M."/>
            <person name="Talbot N.J."/>
            <person name="Templeton M."/>
            <person name="Yandava C."/>
            <person name="Yarden O."/>
            <person name="Zeng Q."/>
            <person name="Rollins J.A."/>
            <person name="Lebrun M.H."/>
            <person name="Dickman M."/>
        </authorList>
    </citation>
    <scope>NUCLEOTIDE SEQUENCE [LARGE SCALE GENOMIC DNA]</scope>
    <source>
        <strain evidence="4">ATCC 18683 / 1980 / Ss-1</strain>
    </source>
</reference>
<dbReference type="Proteomes" id="UP000001312">
    <property type="component" value="Unassembled WGS sequence"/>
</dbReference>
<evidence type="ECO:0000313" key="4">
    <source>
        <dbReference type="Proteomes" id="UP000001312"/>
    </source>
</evidence>
<feature type="domain" description="Reverse transcriptase Ty1/copia-type" evidence="2">
    <location>
        <begin position="391"/>
        <end position="591"/>
    </location>
</feature>
<dbReference type="InterPro" id="IPR013103">
    <property type="entry name" value="RVT_2"/>
</dbReference>
<dbReference type="AlphaFoldDB" id="A7F537"/>
<dbReference type="OMA" id="FFRIWIS"/>
<organism evidence="3 4">
    <name type="scientific">Sclerotinia sclerotiorum (strain ATCC 18683 / 1980 / Ss-1)</name>
    <name type="common">White mold</name>
    <name type="synonym">Whetzelinia sclerotiorum</name>
    <dbReference type="NCBI Taxonomy" id="665079"/>
    <lineage>
        <taxon>Eukaryota</taxon>
        <taxon>Fungi</taxon>
        <taxon>Dikarya</taxon>
        <taxon>Ascomycota</taxon>
        <taxon>Pezizomycotina</taxon>
        <taxon>Leotiomycetes</taxon>
        <taxon>Helotiales</taxon>
        <taxon>Sclerotiniaceae</taxon>
        <taxon>Sclerotinia</taxon>
    </lineage>
</organism>
<dbReference type="GeneID" id="5482393"/>
<dbReference type="RefSeq" id="XP_001586137.1">
    <property type="nucleotide sequence ID" value="XM_001586087.1"/>
</dbReference>
<evidence type="ECO:0000313" key="3">
    <source>
        <dbReference type="EMBL" id="EDN97858.1"/>
    </source>
</evidence>
<dbReference type="InterPro" id="IPR036397">
    <property type="entry name" value="RNaseH_sf"/>
</dbReference>
<evidence type="ECO:0000256" key="1">
    <source>
        <dbReference type="SAM" id="MobiDB-lite"/>
    </source>
</evidence>